<feature type="domain" description="Histidine kinase/HSP90-like ATPase" evidence="2">
    <location>
        <begin position="23"/>
        <end position="108"/>
    </location>
</feature>
<keyword evidence="1" id="KW-0723">Serine/threonine-protein kinase</keyword>
<dbReference type="InterPro" id="IPR003594">
    <property type="entry name" value="HATPase_dom"/>
</dbReference>
<sequence length="113" mass="12359">MEACSRGITWVRQALTDWGLLDRGQDALLIAAELLSNAAKHAGGIRRLTLTHHDGLLQITVTDPSPDPPRLRAHRPESVGGHGIFLVDRLAQHWGTRPHGRGKTVWATLSLPP</sequence>
<evidence type="ECO:0000256" key="1">
    <source>
        <dbReference type="ARBA" id="ARBA00022527"/>
    </source>
</evidence>
<gene>
    <name evidence="3" type="ORF">AVW11_09855</name>
</gene>
<protein>
    <recommendedName>
        <fullName evidence="2">Histidine kinase/HSP90-like ATPase domain-containing protein</fullName>
    </recommendedName>
</protein>
<dbReference type="Proteomes" id="UP000187151">
    <property type="component" value="Unassembled WGS sequence"/>
</dbReference>
<evidence type="ECO:0000313" key="3">
    <source>
        <dbReference type="EMBL" id="OLZ69647.1"/>
    </source>
</evidence>
<dbReference type="InterPro" id="IPR036890">
    <property type="entry name" value="HATPase_C_sf"/>
</dbReference>
<accession>A0ABX3G5Y8</accession>
<comment type="caution">
    <text evidence="3">The sequence shown here is derived from an EMBL/GenBank/DDBJ whole genome shotgun (WGS) entry which is preliminary data.</text>
</comment>
<reference evidence="3 4" key="1">
    <citation type="submission" date="2016-01" db="EMBL/GenBank/DDBJ databases">
        <title>Streptomyces amritsarensis strain MTCC 11845 genome sequencing and assembly.</title>
        <authorList>
            <person name="Sharma D."/>
            <person name="Nair G.R."/>
            <person name="Kaur G."/>
            <person name="Manhas R.K."/>
            <person name="Mayilraj S."/>
        </authorList>
    </citation>
    <scope>NUCLEOTIDE SEQUENCE [LARGE SCALE GENOMIC DNA]</scope>
    <source>
        <strain evidence="3 4">MTCC 11845</strain>
    </source>
</reference>
<name>A0ABX3G5Y8_9ACTN</name>
<proteinExistence type="predicted"/>
<evidence type="ECO:0000313" key="4">
    <source>
        <dbReference type="Proteomes" id="UP000187151"/>
    </source>
</evidence>
<dbReference type="SUPFAM" id="SSF55874">
    <property type="entry name" value="ATPase domain of HSP90 chaperone/DNA topoisomerase II/histidine kinase"/>
    <property type="match status" value="1"/>
</dbReference>
<dbReference type="PANTHER" id="PTHR35526">
    <property type="entry name" value="ANTI-SIGMA-F FACTOR RSBW-RELATED"/>
    <property type="match status" value="1"/>
</dbReference>
<keyword evidence="1" id="KW-0808">Transferase</keyword>
<dbReference type="InterPro" id="IPR050267">
    <property type="entry name" value="Anti-sigma-factor_SerPK"/>
</dbReference>
<keyword evidence="4" id="KW-1185">Reference proteome</keyword>
<dbReference type="EMBL" id="MQUR01000016">
    <property type="protein sequence ID" value="OLZ69647.1"/>
    <property type="molecule type" value="Genomic_DNA"/>
</dbReference>
<keyword evidence="1" id="KW-0418">Kinase</keyword>
<dbReference type="Gene3D" id="3.30.565.10">
    <property type="entry name" value="Histidine kinase-like ATPase, C-terminal domain"/>
    <property type="match status" value="1"/>
</dbReference>
<dbReference type="CDD" id="cd16936">
    <property type="entry name" value="HATPase_RsbW-like"/>
    <property type="match status" value="1"/>
</dbReference>
<dbReference type="PANTHER" id="PTHR35526:SF3">
    <property type="entry name" value="ANTI-SIGMA-F FACTOR RSBW"/>
    <property type="match status" value="1"/>
</dbReference>
<dbReference type="Pfam" id="PF13581">
    <property type="entry name" value="HATPase_c_2"/>
    <property type="match status" value="1"/>
</dbReference>
<evidence type="ECO:0000259" key="2">
    <source>
        <dbReference type="Pfam" id="PF13581"/>
    </source>
</evidence>
<organism evidence="3 4">
    <name type="scientific">Streptomyces amritsarensis</name>
    <dbReference type="NCBI Taxonomy" id="681158"/>
    <lineage>
        <taxon>Bacteria</taxon>
        <taxon>Bacillati</taxon>
        <taxon>Actinomycetota</taxon>
        <taxon>Actinomycetes</taxon>
        <taxon>Kitasatosporales</taxon>
        <taxon>Streptomycetaceae</taxon>
        <taxon>Streptomyces</taxon>
    </lineage>
</organism>